<dbReference type="PANTHER" id="PTHR32248">
    <property type="entry name" value="RNA POLYMERASE SIGMA-54 FACTOR"/>
    <property type="match status" value="1"/>
</dbReference>
<dbReference type="Gene3D" id="1.10.10.1330">
    <property type="entry name" value="RNA polymerase sigma-54 factor, core-binding domain"/>
    <property type="match status" value="1"/>
</dbReference>
<dbReference type="PROSITE" id="PS00717">
    <property type="entry name" value="SIGMA54_1"/>
    <property type="match status" value="1"/>
</dbReference>
<dbReference type="AlphaFoldDB" id="A0A927CFV5"/>
<keyword evidence="5" id="KW-0805">Transcription regulation</keyword>
<dbReference type="InterPro" id="IPR007634">
    <property type="entry name" value="RNA_pol_sigma_54_DNA-bd"/>
</dbReference>
<accession>A0A927CFV5</accession>
<dbReference type="Pfam" id="PF04552">
    <property type="entry name" value="Sigma54_DBD"/>
    <property type="match status" value="1"/>
</dbReference>
<evidence type="ECO:0000256" key="9">
    <source>
        <dbReference type="SAM" id="MobiDB-lite"/>
    </source>
</evidence>
<dbReference type="Pfam" id="PF04963">
    <property type="entry name" value="Sigma54_CBD"/>
    <property type="match status" value="1"/>
</dbReference>
<evidence type="ECO:0000256" key="7">
    <source>
        <dbReference type="ARBA" id="ARBA00023125"/>
    </source>
</evidence>
<name>A0A927CFV5_9BACL</name>
<evidence type="ECO:0000256" key="8">
    <source>
        <dbReference type="ARBA" id="ARBA00023163"/>
    </source>
</evidence>
<keyword evidence="4" id="KW-0548">Nucleotidyltransferase</keyword>
<organism evidence="12 13">
    <name type="scientific">Paenibacillus oceani</name>
    <dbReference type="NCBI Taxonomy" id="2772510"/>
    <lineage>
        <taxon>Bacteria</taxon>
        <taxon>Bacillati</taxon>
        <taxon>Bacillota</taxon>
        <taxon>Bacilli</taxon>
        <taxon>Bacillales</taxon>
        <taxon>Paenibacillaceae</taxon>
        <taxon>Paenibacillus</taxon>
    </lineage>
</organism>
<evidence type="ECO:0000256" key="2">
    <source>
        <dbReference type="ARBA" id="ARBA00022478"/>
    </source>
</evidence>
<dbReference type="GO" id="GO:0000428">
    <property type="term" value="C:DNA-directed RNA polymerase complex"/>
    <property type="evidence" value="ECO:0007669"/>
    <property type="project" value="UniProtKB-KW"/>
</dbReference>
<reference evidence="12" key="1">
    <citation type="submission" date="2020-09" db="EMBL/GenBank/DDBJ databases">
        <title>A novel bacterium of genus Paenibacillus, isolated from South China Sea.</title>
        <authorList>
            <person name="Huang H."/>
            <person name="Mo K."/>
            <person name="Hu Y."/>
        </authorList>
    </citation>
    <scope>NUCLEOTIDE SEQUENCE</scope>
    <source>
        <strain evidence="12">IB182363</strain>
    </source>
</reference>
<evidence type="ECO:0000313" key="12">
    <source>
        <dbReference type="EMBL" id="MBD2865015.1"/>
    </source>
</evidence>
<dbReference type="GO" id="GO:0016779">
    <property type="term" value="F:nucleotidyltransferase activity"/>
    <property type="evidence" value="ECO:0007669"/>
    <property type="project" value="UniProtKB-KW"/>
</dbReference>
<dbReference type="PROSITE" id="PS50044">
    <property type="entry name" value="SIGMA54_3"/>
    <property type="match status" value="1"/>
</dbReference>
<dbReference type="InterPro" id="IPR038709">
    <property type="entry name" value="RpoN_core-bd_sf"/>
</dbReference>
<comment type="similarity">
    <text evidence="1">Belongs to the sigma-54 factor family.</text>
</comment>
<evidence type="ECO:0000259" key="11">
    <source>
        <dbReference type="Pfam" id="PF04963"/>
    </source>
</evidence>
<evidence type="ECO:0000256" key="5">
    <source>
        <dbReference type="ARBA" id="ARBA00023015"/>
    </source>
</evidence>
<keyword evidence="13" id="KW-1185">Reference proteome</keyword>
<feature type="domain" description="RNA polymerase sigma factor 54 core-binding" evidence="11">
    <location>
        <begin position="87"/>
        <end position="274"/>
    </location>
</feature>
<dbReference type="RefSeq" id="WP_190930636.1">
    <property type="nucleotide sequence ID" value="NZ_JACXJA010000036.1"/>
</dbReference>
<gene>
    <name evidence="12" type="primary">rpoN</name>
    <name evidence="12" type="ORF">IDH45_23835</name>
</gene>
<dbReference type="GO" id="GO:0016987">
    <property type="term" value="F:sigma factor activity"/>
    <property type="evidence" value="ECO:0007669"/>
    <property type="project" value="UniProtKB-KW"/>
</dbReference>
<comment type="caution">
    <text evidence="12">The sequence shown here is derived from an EMBL/GenBank/DDBJ whole genome shotgun (WGS) entry which is preliminary data.</text>
</comment>
<sequence>MWVGQSQVQGLYTKLNMTPQLIQAMNVLQMAAADLELYVRDQLEGNPCMEPMETVESAEYSRGSGSRSRSRSDSGGRARNPDRDEGLEQVCAPEETLELSLLGQLRMSGMADDLYRIARYLAGNLDESGYLRIGAEEAAACLREPVRRVEEAIAALQSLEPAGVAAATLQQCLRLQIERDCYANEHAIPIVNGYLQEVASGSYRRISGGLGIGIAEVEAAVAYIRTLNPRPGAGYSRDSGTIIVPDAEVRNVGGDYVLYLNDRSTPSLRLSPYYKRLAYNSRDMRTKVYLRDHLQAARSLIRSLEQRKATLSRVIGAIVEEQRAFLERGVDGLKPMSLRTIAERLQLHESTVSRAVQHKFVQLPGGVYALKFFFTNGLPTSGGIPASAEAVKAKIRRLIDGENKAAPLSDQQIADLLAADGLRISRRTVMKYREELRLGSSRQRARR</sequence>
<dbReference type="InterPro" id="IPR000394">
    <property type="entry name" value="RNA_pol_sigma_54"/>
</dbReference>
<evidence type="ECO:0000256" key="4">
    <source>
        <dbReference type="ARBA" id="ARBA00022695"/>
    </source>
</evidence>
<dbReference type="PANTHER" id="PTHR32248:SF4">
    <property type="entry name" value="RNA POLYMERASE SIGMA-54 FACTOR"/>
    <property type="match status" value="1"/>
</dbReference>
<dbReference type="NCBIfam" id="TIGR02395">
    <property type="entry name" value="rpoN_sigma"/>
    <property type="match status" value="1"/>
</dbReference>
<dbReference type="PRINTS" id="PR00045">
    <property type="entry name" value="SIGMA54FCT"/>
</dbReference>
<evidence type="ECO:0000256" key="6">
    <source>
        <dbReference type="ARBA" id="ARBA00023082"/>
    </source>
</evidence>
<keyword evidence="2" id="KW-0240">DNA-directed RNA polymerase</keyword>
<evidence type="ECO:0000256" key="3">
    <source>
        <dbReference type="ARBA" id="ARBA00022679"/>
    </source>
</evidence>
<dbReference type="Proteomes" id="UP000639396">
    <property type="component" value="Unassembled WGS sequence"/>
</dbReference>
<feature type="domain" description="RNA polymerase sigma factor 54 DNA-binding" evidence="10">
    <location>
        <begin position="289"/>
        <end position="445"/>
    </location>
</feature>
<dbReference type="GO" id="GO:0006352">
    <property type="term" value="P:DNA-templated transcription initiation"/>
    <property type="evidence" value="ECO:0007669"/>
    <property type="project" value="InterPro"/>
</dbReference>
<dbReference type="Pfam" id="PF00309">
    <property type="entry name" value="Sigma54_AID"/>
    <property type="match status" value="1"/>
</dbReference>
<feature type="compositionally biased region" description="Basic and acidic residues" evidence="9">
    <location>
        <begin position="70"/>
        <end position="86"/>
    </location>
</feature>
<keyword evidence="6" id="KW-0731">Sigma factor</keyword>
<protein>
    <submittedName>
        <fullName evidence="12">RNA polymerase factor sigma-54</fullName>
    </submittedName>
</protein>
<keyword evidence="8" id="KW-0804">Transcription</keyword>
<dbReference type="PIRSF" id="PIRSF000774">
    <property type="entry name" value="RpoN"/>
    <property type="match status" value="1"/>
</dbReference>
<feature type="region of interest" description="Disordered" evidence="9">
    <location>
        <begin position="55"/>
        <end position="88"/>
    </location>
</feature>
<dbReference type="GO" id="GO:0003677">
    <property type="term" value="F:DNA binding"/>
    <property type="evidence" value="ECO:0007669"/>
    <property type="project" value="UniProtKB-KW"/>
</dbReference>
<proteinExistence type="inferred from homology"/>
<keyword evidence="7" id="KW-0238">DNA-binding</keyword>
<evidence type="ECO:0000256" key="1">
    <source>
        <dbReference type="ARBA" id="ARBA00008798"/>
    </source>
</evidence>
<dbReference type="Gene3D" id="1.10.10.60">
    <property type="entry name" value="Homeodomain-like"/>
    <property type="match status" value="1"/>
</dbReference>
<dbReference type="EMBL" id="JACXJA010000036">
    <property type="protein sequence ID" value="MBD2865015.1"/>
    <property type="molecule type" value="Genomic_DNA"/>
</dbReference>
<evidence type="ECO:0000313" key="13">
    <source>
        <dbReference type="Proteomes" id="UP000639396"/>
    </source>
</evidence>
<dbReference type="GO" id="GO:0001216">
    <property type="term" value="F:DNA-binding transcription activator activity"/>
    <property type="evidence" value="ECO:0007669"/>
    <property type="project" value="InterPro"/>
</dbReference>
<dbReference type="InterPro" id="IPR007046">
    <property type="entry name" value="RNA_pol_sigma_54_core-bd"/>
</dbReference>
<keyword evidence="3" id="KW-0808">Transferase</keyword>
<evidence type="ECO:0000259" key="10">
    <source>
        <dbReference type="Pfam" id="PF04552"/>
    </source>
</evidence>